<dbReference type="AlphaFoldDB" id="A0A4Q0VK08"/>
<dbReference type="NCBIfam" id="TIGR03713">
    <property type="entry name" value="acc_sec_asp1"/>
    <property type="match status" value="1"/>
</dbReference>
<dbReference type="RefSeq" id="WP_129032622.1">
    <property type="nucleotide sequence ID" value="NZ_QXIL01000011.1"/>
</dbReference>
<proteinExistence type="predicted"/>
<accession>A0A4Q0VK08</accession>
<dbReference type="EMBL" id="QXIL01000011">
    <property type="protein sequence ID" value="RXI78484.1"/>
    <property type="molecule type" value="Genomic_DNA"/>
</dbReference>
<sequence>MTVIIPAWSRDATALNDTPVVKLAQLFMDNQVATQLLLLQPLPWLRYQLQANHLTQLPWWNVFDALQGVTRATGLPLGLEDLDLPADTQFAYLAHTVLLYRHDRIYGEVHFHPAGFVSEVDLTTTTGQQIVKVYDDRGFCSTQTTYDAHHHRLEKLWFSPTRQPKMRQVNDTTIQVLGPDGQPTRTVASLETLITTTVQQHLAQRHDLLIADANPATATILTQLAHQHRVAYLLSTQRAPTLPDDLLRAVERVIVPTKQMVTKFSLVNADVGTPIDVISPYATTLSLGHSTELPATTLVWTVNHLTTTAQHTVASQLVAWLTQAETNQLAIITTSQRSQHALEQDLRARLLAHAQVDLESPQAQIIDLLWTQIQRGQGVRLTDCPQAIQDVLTQRQRVTLQVHLTDNAREQLLGQARLLIDLGPMPDLQLQIAAISAGIPQINATATGYVTDHQNGLIIQHPRDLTQSLDFYLKTLVNWNQSLVSSITALENLAEPKLLAYWREVIDYGEHTDASRPTGRPAGHPAR</sequence>
<reference evidence="1 2" key="1">
    <citation type="submission" date="2018-08" db="EMBL/GenBank/DDBJ databases">
        <title>Lactobacillus suantsai sp. nov., isolated from traditional fermented suan-tsai in Taiwan.</title>
        <authorList>
            <person name="Huang C.-H."/>
        </authorList>
    </citation>
    <scope>NUCLEOTIDE SEQUENCE [LARGE SCALE GENOMIC DNA]</scope>
    <source>
        <strain evidence="1 2">BCRC 12945</strain>
    </source>
</reference>
<keyword evidence="2" id="KW-1185">Reference proteome</keyword>
<gene>
    <name evidence="1" type="primary">asp1</name>
    <name evidence="1" type="ORF">DXH47_06880</name>
</gene>
<protein>
    <submittedName>
        <fullName evidence="1">Accessory Sec system protein Asp1</fullName>
    </submittedName>
</protein>
<name>A0A4Q0VK08_9LACO</name>
<comment type="caution">
    <text evidence="1">The sequence shown here is derived from an EMBL/GenBank/DDBJ whole genome shotgun (WGS) entry which is preliminary data.</text>
</comment>
<dbReference type="Pfam" id="PF16993">
    <property type="entry name" value="Asp1"/>
    <property type="match status" value="1"/>
</dbReference>
<evidence type="ECO:0000313" key="2">
    <source>
        <dbReference type="Proteomes" id="UP000290602"/>
    </source>
</evidence>
<dbReference type="Proteomes" id="UP000290602">
    <property type="component" value="Unassembled WGS sequence"/>
</dbReference>
<dbReference type="OrthoDB" id="9767875at2"/>
<dbReference type="InterPro" id="IPR022372">
    <property type="entry name" value="Accessory_SS_Asp1"/>
</dbReference>
<evidence type="ECO:0000313" key="1">
    <source>
        <dbReference type="EMBL" id="RXI78484.1"/>
    </source>
</evidence>
<organism evidence="1 2">
    <name type="scientific">Levilactobacillus suantsaii</name>
    <dbReference type="NCBI Taxonomy" id="2292255"/>
    <lineage>
        <taxon>Bacteria</taxon>
        <taxon>Bacillati</taxon>
        <taxon>Bacillota</taxon>
        <taxon>Bacilli</taxon>
        <taxon>Lactobacillales</taxon>
        <taxon>Lactobacillaceae</taxon>
        <taxon>Levilactobacillus</taxon>
    </lineage>
</organism>
<dbReference type="GO" id="GO:0015031">
    <property type="term" value="P:protein transport"/>
    <property type="evidence" value="ECO:0007669"/>
    <property type="project" value="InterPro"/>
</dbReference>